<gene>
    <name evidence="4" type="ORF">CFOL_v3_06888</name>
</gene>
<dbReference type="PANTHER" id="PTHR46692:SF1">
    <property type="entry name" value="NUCLEOSIDE HYDROLASE 3-RELATED"/>
    <property type="match status" value="1"/>
</dbReference>
<name>A0A1Q3B5X6_CEPFO</name>
<sequence length="853" mass="95618">MLWQRNFWAVLLVFIGVVSVGDNLYTVEGRPHRILLDSDVDTDDFFALLYLLKLNRSEFELEAVTISTNAWTNAGHAVNHIYDILYMMDRDDVAVGVGGEGGILEDGTILPDVGGYLPLIEQGNSTSGYCRYRQAIPIGLGGRLDGDANFGFRKAFLPQGSRKYTPLRQPTAQQKNVKHIYIMGGGVRSRNPTGCCPKNASSTCRPKQCGDPGNLSTDYTSNPYAEFNIFADPFAAYQVFHSGIPLTLVPLDATNTIPVNEKFFKAFEQSQDTYEAQYCFKSLKMARDTWFDDQFYTSYFMWDSFASGVAVSIMRNSHNHDGENEFAEMEYMNVTVITSNKPYGISDGSNPLFDGRMVPKFNLKRGGVHSGHVQTGLRDPFCIVENGKGICKDGYTEEITGPEAVTVHVATNARPNQDTGSVLDREFFKSFLDVLNRSEHSGRFNFTKQFPYYKEVLYKPDFATKKLGKPVVFDMDMSAGDFLALFYLLKVPVEVINLKAIIVSPTGWANAATIDVVYDILHMMGRDDIPVGLGDFFALNQSDPNSSVVGDCNYVKAVPHGSGGFLDSDTLYGLARSMPRSPRRYTAENSVKYGAPRDTDHPEFRQPRALEVWESTLKTLDSDSKITILTNGPLTNLAKIVSSEKNASSMVQDVYIVGGHIDHFYKDKGNLINVPSNEFAEFNMFLDPLAAKTVFESALEVTIVPLRIQRRVSSYLETLKSLHKTKKTPEALFTHRLLSRLYRLQQKHYRYHHMDTFLGEILGAVVLAGDHSYLNLTFRIESVKVVAEGVESTDGQMLIDKQQGKLVKVLDNVDPKAYYHLFAYQLGNERQSAVLASFDAQKRMWCEPLKEFV</sequence>
<keyword evidence="5" id="KW-1185">Reference proteome</keyword>
<evidence type="ECO:0000313" key="4">
    <source>
        <dbReference type="EMBL" id="GAV63370.1"/>
    </source>
</evidence>
<dbReference type="InterPro" id="IPR036452">
    <property type="entry name" value="Ribo_hydro-like"/>
</dbReference>
<organism evidence="4 5">
    <name type="scientific">Cephalotus follicularis</name>
    <name type="common">Albany pitcher plant</name>
    <dbReference type="NCBI Taxonomy" id="3775"/>
    <lineage>
        <taxon>Eukaryota</taxon>
        <taxon>Viridiplantae</taxon>
        <taxon>Streptophyta</taxon>
        <taxon>Embryophyta</taxon>
        <taxon>Tracheophyta</taxon>
        <taxon>Spermatophyta</taxon>
        <taxon>Magnoliopsida</taxon>
        <taxon>eudicotyledons</taxon>
        <taxon>Gunneridae</taxon>
        <taxon>Pentapetalae</taxon>
        <taxon>rosids</taxon>
        <taxon>fabids</taxon>
        <taxon>Oxalidales</taxon>
        <taxon>Cephalotaceae</taxon>
        <taxon>Cephalotus</taxon>
    </lineage>
</organism>
<protein>
    <submittedName>
        <fullName evidence="4">IU_nuc_hydro domain-containing protein</fullName>
    </submittedName>
</protein>
<evidence type="ECO:0000256" key="1">
    <source>
        <dbReference type="ARBA" id="ARBA00009176"/>
    </source>
</evidence>
<reference evidence="5" key="1">
    <citation type="submission" date="2016-04" db="EMBL/GenBank/DDBJ databases">
        <title>Cephalotus genome sequencing.</title>
        <authorList>
            <person name="Fukushima K."/>
            <person name="Hasebe M."/>
            <person name="Fang X."/>
        </authorList>
    </citation>
    <scope>NUCLEOTIDE SEQUENCE [LARGE SCALE GENOMIC DNA]</scope>
    <source>
        <strain evidence="5">cv. St1</strain>
    </source>
</reference>
<dbReference type="Pfam" id="PF01156">
    <property type="entry name" value="IU_nuc_hydro"/>
    <property type="match status" value="2"/>
</dbReference>
<accession>A0A1Q3B5X6</accession>
<dbReference type="PANTHER" id="PTHR46692">
    <property type="entry name" value="INOSINE-URIDINE PREFERRING NUCLEOSIDE HYDROLASE FAMILY PROTEIN"/>
    <property type="match status" value="1"/>
</dbReference>
<feature type="chain" id="PRO_5012343050" evidence="2">
    <location>
        <begin position="21"/>
        <end position="853"/>
    </location>
</feature>
<comment type="caution">
    <text evidence="4">The sequence shown here is derived from an EMBL/GenBank/DDBJ whole genome shotgun (WGS) entry which is preliminary data.</text>
</comment>
<dbReference type="SUPFAM" id="SSF53590">
    <property type="entry name" value="Nucleoside hydrolase"/>
    <property type="match status" value="2"/>
</dbReference>
<evidence type="ECO:0000259" key="3">
    <source>
        <dbReference type="Pfam" id="PF01156"/>
    </source>
</evidence>
<evidence type="ECO:0000256" key="2">
    <source>
        <dbReference type="SAM" id="SignalP"/>
    </source>
</evidence>
<dbReference type="STRING" id="3775.A0A1Q3B5X6"/>
<dbReference type="InParanoid" id="A0A1Q3B5X6"/>
<keyword evidence="2" id="KW-0732">Signal</keyword>
<dbReference type="FunCoup" id="A0A1Q3B5X6">
    <property type="interactions" value="306"/>
</dbReference>
<feature type="signal peptide" evidence="2">
    <location>
        <begin position="1"/>
        <end position="20"/>
    </location>
</feature>
<feature type="domain" description="Inosine/uridine-preferring nucleoside hydrolase" evidence="3">
    <location>
        <begin position="471"/>
        <end position="819"/>
    </location>
</feature>
<dbReference type="Gene3D" id="3.90.245.10">
    <property type="entry name" value="Ribonucleoside hydrolase-like"/>
    <property type="match status" value="3"/>
</dbReference>
<dbReference type="InterPro" id="IPR001910">
    <property type="entry name" value="Inosine/uridine_hydrolase_dom"/>
</dbReference>
<comment type="similarity">
    <text evidence="1">Belongs to the IUNH family.</text>
</comment>
<proteinExistence type="inferred from homology"/>
<dbReference type="Proteomes" id="UP000187406">
    <property type="component" value="Unassembled WGS sequence"/>
</dbReference>
<dbReference type="GO" id="GO:0016799">
    <property type="term" value="F:hydrolase activity, hydrolyzing N-glycosyl compounds"/>
    <property type="evidence" value="ECO:0007669"/>
    <property type="project" value="InterPro"/>
</dbReference>
<dbReference type="EMBL" id="BDDD01000304">
    <property type="protein sequence ID" value="GAV63370.1"/>
    <property type="molecule type" value="Genomic_DNA"/>
</dbReference>
<evidence type="ECO:0000313" key="5">
    <source>
        <dbReference type="Proteomes" id="UP000187406"/>
    </source>
</evidence>
<dbReference type="OrthoDB" id="5783963at2759"/>
<dbReference type="AlphaFoldDB" id="A0A1Q3B5X6"/>
<feature type="domain" description="Inosine/uridine-preferring nucleoside hydrolase" evidence="3">
    <location>
        <begin position="174"/>
        <end position="341"/>
    </location>
</feature>